<gene>
    <name evidence="1" type="ORF">BDN72DRAFT_836917</name>
</gene>
<evidence type="ECO:0000313" key="2">
    <source>
        <dbReference type="Proteomes" id="UP000308600"/>
    </source>
</evidence>
<sequence length="523" mass="59228">MAKFADLRAQIDVEIRDLEARLSTLRTTRNTLAPINQFPAEVLARIFKLVPGPKDDATKILPITWVAQHWRQIALDYARLWTILDNSNFKRECLETWLARSKSSPLLIRISRDFGYHRHLLPLALSQSDRVTCLWLSGSSTWQLEHLDSAWTTPTISSLQELRLNYCLYSKGIPASTASTLQSLLLERCEMDIRTAFIPSSLTTLSIIFPARYIDATLFMQRIADMPNLKTLILDHALQKDKDGVQHVSMSNIQLDFLILRWMSPATQKWLLEQDLIRPGTTAVVSFSKRPLKELQTLISTVRGAISSGHRVPIAVDVVKILDLHHSNYRISVMYGKGDGDPAQEIGNVEVIIDTPTENIVLDVLTCLDLPSASEHLKVIRVQQDATAVKGGFPDKDLPPNIAHFISNLTHVQYVHLRMPFAFIQAFLFSCVRARQNPSDGTLETLIIETLQPPQWKFGGDTCFLREPIKTLVLNHSHPLVEFSAFAEQVVIAGSQSHRQLHVEFPIQVPRHSFQSFTDLEER</sequence>
<organism evidence="1 2">
    <name type="scientific">Pluteus cervinus</name>
    <dbReference type="NCBI Taxonomy" id="181527"/>
    <lineage>
        <taxon>Eukaryota</taxon>
        <taxon>Fungi</taxon>
        <taxon>Dikarya</taxon>
        <taxon>Basidiomycota</taxon>
        <taxon>Agaricomycotina</taxon>
        <taxon>Agaricomycetes</taxon>
        <taxon>Agaricomycetidae</taxon>
        <taxon>Agaricales</taxon>
        <taxon>Pluteineae</taxon>
        <taxon>Pluteaceae</taxon>
        <taxon>Pluteus</taxon>
    </lineage>
</organism>
<keyword evidence="2" id="KW-1185">Reference proteome</keyword>
<dbReference type="Proteomes" id="UP000308600">
    <property type="component" value="Unassembled WGS sequence"/>
</dbReference>
<protein>
    <submittedName>
        <fullName evidence="1">Uncharacterized protein</fullName>
    </submittedName>
</protein>
<proteinExistence type="predicted"/>
<name>A0ACD3B302_9AGAR</name>
<reference evidence="1 2" key="1">
    <citation type="journal article" date="2019" name="Nat. Ecol. Evol.">
        <title>Megaphylogeny resolves global patterns of mushroom evolution.</title>
        <authorList>
            <person name="Varga T."/>
            <person name="Krizsan K."/>
            <person name="Foldi C."/>
            <person name="Dima B."/>
            <person name="Sanchez-Garcia M."/>
            <person name="Sanchez-Ramirez S."/>
            <person name="Szollosi G.J."/>
            <person name="Szarkandi J.G."/>
            <person name="Papp V."/>
            <person name="Albert L."/>
            <person name="Andreopoulos W."/>
            <person name="Angelini C."/>
            <person name="Antonin V."/>
            <person name="Barry K.W."/>
            <person name="Bougher N.L."/>
            <person name="Buchanan P."/>
            <person name="Buyck B."/>
            <person name="Bense V."/>
            <person name="Catcheside P."/>
            <person name="Chovatia M."/>
            <person name="Cooper J."/>
            <person name="Damon W."/>
            <person name="Desjardin D."/>
            <person name="Finy P."/>
            <person name="Geml J."/>
            <person name="Haridas S."/>
            <person name="Hughes K."/>
            <person name="Justo A."/>
            <person name="Karasinski D."/>
            <person name="Kautmanova I."/>
            <person name="Kiss B."/>
            <person name="Kocsube S."/>
            <person name="Kotiranta H."/>
            <person name="LaButti K.M."/>
            <person name="Lechner B.E."/>
            <person name="Liimatainen K."/>
            <person name="Lipzen A."/>
            <person name="Lukacs Z."/>
            <person name="Mihaltcheva S."/>
            <person name="Morgado L.N."/>
            <person name="Niskanen T."/>
            <person name="Noordeloos M.E."/>
            <person name="Ohm R.A."/>
            <person name="Ortiz-Santana B."/>
            <person name="Ovrebo C."/>
            <person name="Racz N."/>
            <person name="Riley R."/>
            <person name="Savchenko A."/>
            <person name="Shiryaev A."/>
            <person name="Soop K."/>
            <person name="Spirin V."/>
            <person name="Szebenyi C."/>
            <person name="Tomsovsky M."/>
            <person name="Tulloss R.E."/>
            <person name="Uehling J."/>
            <person name="Grigoriev I.V."/>
            <person name="Vagvolgyi C."/>
            <person name="Papp T."/>
            <person name="Martin F.M."/>
            <person name="Miettinen O."/>
            <person name="Hibbett D.S."/>
            <person name="Nagy L.G."/>
        </authorList>
    </citation>
    <scope>NUCLEOTIDE SEQUENCE [LARGE SCALE GENOMIC DNA]</scope>
    <source>
        <strain evidence="1 2">NL-1719</strain>
    </source>
</reference>
<evidence type="ECO:0000313" key="1">
    <source>
        <dbReference type="EMBL" id="TFK71989.1"/>
    </source>
</evidence>
<accession>A0ACD3B302</accession>
<dbReference type="EMBL" id="ML208291">
    <property type="protein sequence ID" value="TFK71989.1"/>
    <property type="molecule type" value="Genomic_DNA"/>
</dbReference>